<dbReference type="GO" id="GO:0003700">
    <property type="term" value="F:DNA-binding transcription factor activity"/>
    <property type="evidence" value="ECO:0007669"/>
    <property type="project" value="InterPro"/>
</dbReference>
<dbReference type="Proteomes" id="UP000091926">
    <property type="component" value="Chromosome"/>
</dbReference>
<dbReference type="PANTHER" id="PTHR30126:SF94">
    <property type="entry name" value="LYSR FAMILY TRANSCRIPTIONAL REGULATOR"/>
    <property type="match status" value="1"/>
</dbReference>
<dbReference type="Gene3D" id="3.40.190.10">
    <property type="entry name" value="Periplasmic binding protein-like II"/>
    <property type="match status" value="2"/>
</dbReference>
<evidence type="ECO:0000313" key="7">
    <source>
        <dbReference type="Proteomes" id="UP000091926"/>
    </source>
</evidence>
<dbReference type="FunFam" id="1.10.10.10:FF:000001">
    <property type="entry name" value="LysR family transcriptional regulator"/>
    <property type="match status" value="1"/>
</dbReference>
<evidence type="ECO:0000259" key="5">
    <source>
        <dbReference type="PROSITE" id="PS50931"/>
    </source>
</evidence>
<dbReference type="SUPFAM" id="SSF53850">
    <property type="entry name" value="Periplasmic binding protein-like II"/>
    <property type="match status" value="1"/>
</dbReference>
<evidence type="ECO:0000256" key="2">
    <source>
        <dbReference type="ARBA" id="ARBA00023015"/>
    </source>
</evidence>
<name>A0A193G8W1_9BORD</name>
<keyword evidence="7" id="KW-1185">Reference proteome</keyword>
<evidence type="ECO:0000256" key="4">
    <source>
        <dbReference type="ARBA" id="ARBA00023163"/>
    </source>
</evidence>
<accession>A0A193G8W1</accession>
<dbReference type="Pfam" id="PF00126">
    <property type="entry name" value="HTH_1"/>
    <property type="match status" value="1"/>
</dbReference>
<dbReference type="InterPro" id="IPR036390">
    <property type="entry name" value="WH_DNA-bd_sf"/>
</dbReference>
<proteinExistence type="inferred from homology"/>
<sequence>MTLKQLEAFYWAATCKNFAVAAQRLDISVSSLSKRIGELESTIGAPLFNRDNRSAVLTPLGERMLPHARDVLGAAEHFMRRANDARALSGRCRFGVGELTSLTWMPRLIAMIQQAHPNLTVEPHANLGQALEVMLENGELDFAIIAGPSTRTAIASHAIGVAEFIWVAAPHRYLDDPPVRAEQVADATLITLPNSAGTVRILDEWLTEHHVRISRRMTCENLGAVAGMLREGLGVGFLPKAWARTLVQRGYLMELVALPPLRPLQYTFQWRRDDTRAMVQQLRDIAVRAVDFDITPCLV</sequence>
<dbReference type="Gene3D" id="1.10.10.10">
    <property type="entry name" value="Winged helix-like DNA-binding domain superfamily/Winged helix DNA-binding domain"/>
    <property type="match status" value="1"/>
</dbReference>
<dbReference type="InterPro" id="IPR000847">
    <property type="entry name" value="LysR_HTH_N"/>
</dbReference>
<dbReference type="SUPFAM" id="SSF46785">
    <property type="entry name" value="Winged helix' DNA-binding domain"/>
    <property type="match status" value="1"/>
</dbReference>
<dbReference type="OrthoDB" id="8651113at2"/>
<dbReference type="Pfam" id="PF03466">
    <property type="entry name" value="LysR_substrate"/>
    <property type="match status" value="1"/>
</dbReference>
<dbReference type="GO" id="GO:0000976">
    <property type="term" value="F:transcription cis-regulatory region binding"/>
    <property type="evidence" value="ECO:0007669"/>
    <property type="project" value="TreeGrafter"/>
</dbReference>
<evidence type="ECO:0000256" key="3">
    <source>
        <dbReference type="ARBA" id="ARBA00023125"/>
    </source>
</evidence>
<feature type="domain" description="HTH lysR-type" evidence="5">
    <location>
        <begin position="1"/>
        <end position="58"/>
    </location>
</feature>
<dbReference type="InterPro" id="IPR005119">
    <property type="entry name" value="LysR_subst-bd"/>
</dbReference>
<dbReference type="PROSITE" id="PS50931">
    <property type="entry name" value="HTH_LYSR"/>
    <property type="match status" value="1"/>
</dbReference>
<gene>
    <name evidence="6" type="ORF">BAU07_01065</name>
</gene>
<keyword evidence="4" id="KW-0804">Transcription</keyword>
<dbReference type="InterPro" id="IPR036388">
    <property type="entry name" value="WH-like_DNA-bd_sf"/>
</dbReference>
<evidence type="ECO:0000313" key="6">
    <source>
        <dbReference type="EMBL" id="ANN75901.1"/>
    </source>
</evidence>
<comment type="similarity">
    <text evidence="1">Belongs to the LysR transcriptional regulatory family.</text>
</comment>
<reference evidence="6 7" key="1">
    <citation type="submission" date="2016-06" db="EMBL/GenBank/DDBJ databases">
        <title>Complete genome sequences of Bordetella bronchialis and Bordetella flabilis.</title>
        <authorList>
            <person name="LiPuma J.J."/>
            <person name="Spilker T."/>
        </authorList>
    </citation>
    <scope>NUCLEOTIDE SEQUENCE [LARGE SCALE GENOMIC DNA]</scope>
    <source>
        <strain evidence="6 7">AU10664</strain>
    </source>
</reference>
<dbReference type="KEGG" id="bfz:BAU07_01065"/>
<dbReference type="RefSeq" id="WP_066652861.1">
    <property type="nucleotide sequence ID" value="NZ_CBCSCL010000002.1"/>
</dbReference>
<organism evidence="6 7">
    <name type="scientific">Bordetella flabilis</name>
    <dbReference type="NCBI Taxonomy" id="463014"/>
    <lineage>
        <taxon>Bacteria</taxon>
        <taxon>Pseudomonadati</taxon>
        <taxon>Pseudomonadota</taxon>
        <taxon>Betaproteobacteria</taxon>
        <taxon>Burkholderiales</taxon>
        <taxon>Alcaligenaceae</taxon>
        <taxon>Bordetella</taxon>
    </lineage>
</organism>
<dbReference type="PANTHER" id="PTHR30126">
    <property type="entry name" value="HTH-TYPE TRANSCRIPTIONAL REGULATOR"/>
    <property type="match status" value="1"/>
</dbReference>
<keyword evidence="2" id="KW-0805">Transcription regulation</keyword>
<dbReference type="EMBL" id="CP016172">
    <property type="protein sequence ID" value="ANN75901.1"/>
    <property type="molecule type" value="Genomic_DNA"/>
</dbReference>
<dbReference type="CDD" id="cd05466">
    <property type="entry name" value="PBP2_LTTR_substrate"/>
    <property type="match status" value="1"/>
</dbReference>
<keyword evidence="3" id="KW-0238">DNA-binding</keyword>
<dbReference type="AlphaFoldDB" id="A0A193G8W1"/>
<protein>
    <submittedName>
        <fullName evidence="6">LysR family transcriptional regulator</fullName>
    </submittedName>
</protein>
<evidence type="ECO:0000256" key="1">
    <source>
        <dbReference type="ARBA" id="ARBA00009437"/>
    </source>
</evidence>
<dbReference type="STRING" id="463014.BAU07_01065"/>